<feature type="domain" description="PKD" evidence="1">
    <location>
        <begin position="40"/>
        <end position="110"/>
    </location>
</feature>
<dbReference type="Proteomes" id="UP000184192">
    <property type="component" value="Unassembled WGS sequence"/>
</dbReference>
<dbReference type="GeneID" id="92713540"/>
<dbReference type="CDD" id="cd00146">
    <property type="entry name" value="PKD"/>
    <property type="match status" value="1"/>
</dbReference>
<dbReference type="InterPro" id="IPR013783">
    <property type="entry name" value="Ig-like_fold"/>
</dbReference>
<evidence type="ECO:0000259" key="1">
    <source>
        <dbReference type="PROSITE" id="PS50093"/>
    </source>
</evidence>
<evidence type="ECO:0000313" key="2">
    <source>
        <dbReference type="EMBL" id="SHJ34635.1"/>
    </source>
</evidence>
<sequence>MKNIFKSGLWAMLALVVMTACEPQESDDYSLGVLGTISLEEITYTKATTERSGNEIVFTNTVNTKVPYSFVWDLGNGVTSKSKTVTGQYPEKGDYTATLTVYTADGDAVSKVIPLHFDKDDFSLLDIPLYNNLTGGASAANGKTWVFDRYNNFTKEVAEAVGKYESPKPTIVGDDIKGHIGLGPVGTYAQNWWGAGADEKNKWTMYDMKFTFIQAGLQLKIETEGKGYGRWAIANGKPGAVQEGEDTSFDYAGGSYNFALDDSGVFPQLTLTGDAFLGYYCGTQTYDIIYQTDEVMALRVLNTTENQDWVFIYCREDLNVGEPPIVKTPKVIPLTENFEKDEILNFIAQDMGDKSGVVDNPAPVPVNESNKVYRYQKSDSYYSNLSFTTKDYTFDLTTQNKIRMKVFVPSYNDYTTVANVAGEWITINQLQKQIVVKLQNSDMGDNAWETQAEITKKDLATDKWLEIEFDFSDVKDRQDFDRIVIQFGAEGHAAPGIFFFDDFSFKE</sequence>
<dbReference type="eggNOG" id="COG3291">
    <property type="taxonomic scope" value="Bacteria"/>
</dbReference>
<gene>
    <name evidence="2" type="ORF">SAMN05444350_12355</name>
</gene>
<reference evidence="3" key="1">
    <citation type="submission" date="2016-11" db="EMBL/GenBank/DDBJ databases">
        <authorList>
            <person name="Varghese N."/>
            <person name="Submissions S."/>
        </authorList>
    </citation>
    <scope>NUCLEOTIDE SEQUENCE [LARGE SCALE GENOMIC DNA]</scope>
    <source>
        <strain evidence="3">DSM 26884</strain>
    </source>
</reference>
<dbReference type="InterPro" id="IPR035986">
    <property type="entry name" value="PKD_dom_sf"/>
</dbReference>
<dbReference type="InterPro" id="IPR000601">
    <property type="entry name" value="PKD_dom"/>
</dbReference>
<protein>
    <submittedName>
        <fullName evidence="2">PKD domain-containing protein</fullName>
    </submittedName>
</protein>
<dbReference type="AlphaFoldDB" id="A0A1M6IJQ1"/>
<dbReference type="SUPFAM" id="SSF49299">
    <property type="entry name" value="PKD domain"/>
    <property type="match status" value="1"/>
</dbReference>
<organism evidence="2 3">
    <name type="scientific">Bacteroides stercorirosoris</name>
    <dbReference type="NCBI Taxonomy" id="871324"/>
    <lineage>
        <taxon>Bacteria</taxon>
        <taxon>Pseudomonadati</taxon>
        <taxon>Bacteroidota</taxon>
        <taxon>Bacteroidia</taxon>
        <taxon>Bacteroidales</taxon>
        <taxon>Bacteroidaceae</taxon>
        <taxon>Bacteroides</taxon>
    </lineage>
</organism>
<accession>A0A1M6IJQ1</accession>
<dbReference type="RefSeq" id="WP_073314319.1">
    <property type="nucleotide sequence ID" value="NZ_FQZN01000023.1"/>
</dbReference>
<dbReference type="EMBL" id="FQZN01000023">
    <property type="protein sequence ID" value="SHJ34635.1"/>
    <property type="molecule type" value="Genomic_DNA"/>
</dbReference>
<dbReference type="SMART" id="SM00089">
    <property type="entry name" value="PKD"/>
    <property type="match status" value="1"/>
</dbReference>
<proteinExistence type="predicted"/>
<dbReference type="PROSITE" id="PS50093">
    <property type="entry name" value="PKD"/>
    <property type="match status" value="1"/>
</dbReference>
<dbReference type="Pfam" id="PF18911">
    <property type="entry name" value="PKD_4"/>
    <property type="match status" value="1"/>
</dbReference>
<keyword evidence="3" id="KW-1185">Reference proteome</keyword>
<dbReference type="Gene3D" id="2.60.120.260">
    <property type="entry name" value="Galactose-binding domain-like"/>
    <property type="match status" value="1"/>
</dbReference>
<dbReference type="PROSITE" id="PS51257">
    <property type="entry name" value="PROKAR_LIPOPROTEIN"/>
    <property type="match status" value="1"/>
</dbReference>
<dbReference type="Gene3D" id="2.60.40.10">
    <property type="entry name" value="Immunoglobulins"/>
    <property type="match status" value="1"/>
</dbReference>
<evidence type="ECO:0000313" key="3">
    <source>
        <dbReference type="Proteomes" id="UP000184192"/>
    </source>
</evidence>
<dbReference type="InterPro" id="IPR022409">
    <property type="entry name" value="PKD/Chitinase_dom"/>
</dbReference>
<dbReference type="eggNOG" id="COG2273">
    <property type="taxonomic scope" value="Bacteria"/>
</dbReference>
<name>A0A1M6IJQ1_9BACE</name>